<organism evidence="1 2">
    <name type="scientific">Flavobacterium noncentrifugens</name>
    <dbReference type="NCBI Taxonomy" id="1128970"/>
    <lineage>
        <taxon>Bacteria</taxon>
        <taxon>Pseudomonadati</taxon>
        <taxon>Bacteroidota</taxon>
        <taxon>Flavobacteriia</taxon>
        <taxon>Flavobacteriales</taxon>
        <taxon>Flavobacteriaceae</taxon>
        <taxon>Flavobacterium</taxon>
    </lineage>
</organism>
<dbReference type="AlphaFoldDB" id="A0A1G8W3H8"/>
<dbReference type="STRING" id="1128970.SAMN04487935_1606"/>
<proteinExistence type="predicted"/>
<protein>
    <submittedName>
        <fullName evidence="1">Uncharacterized protein</fullName>
    </submittedName>
</protein>
<evidence type="ECO:0000313" key="2">
    <source>
        <dbReference type="Proteomes" id="UP000199580"/>
    </source>
</evidence>
<name>A0A1G8W3H8_9FLAO</name>
<dbReference type="Proteomes" id="UP000199580">
    <property type="component" value="Unassembled WGS sequence"/>
</dbReference>
<accession>A0A1G8W3H8</accession>
<gene>
    <name evidence="1" type="ORF">SAMN04487935_1606</name>
</gene>
<reference evidence="1 2" key="1">
    <citation type="submission" date="2016-10" db="EMBL/GenBank/DDBJ databases">
        <authorList>
            <person name="de Groot N.N."/>
        </authorList>
    </citation>
    <scope>NUCLEOTIDE SEQUENCE [LARGE SCALE GENOMIC DNA]</scope>
    <source>
        <strain evidence="1 2">CGMCC 1.10076</strain>
    </source>
</reference>
<keyword evidence="2" id="KW-1185">Reference proteome</keyword>
<dbReference type="EMBL" id="FNEZ01000002">
    <property type="protein sequence ID" value="SDJ72040.1"/>
    <property type="molecule type" value="Genomic_DNA"/>
</dbReference>
<sequence length="65" mass="7269">MKDLDKVPAGNSGFIKSKPTSNEAGFFYIIRKGFQSKTDYLFLTLISTFKSKVAVSLQLLRKPPV</sequence>
<evidence type="ECO:0000313" key="1">
    <source>
        <dbReference type="EMBL" id="SDJ72040.1"/>
    </source>
</evidence>